<reference evidence="1" key="2">
    <citation type="submission" date="2023-06" db="EMBL/GenBank/DDBJ databases">
        <authorList>
            <person name="Swenson N.G."/>
            <person name="Wegrzyn J.L."/>
            <person name="Mcevoy S.L."/>
        </authorList>
    </citation>
    <scope>NUCLEOTIDE SEQUENCE</scope>
    <source>
        <strain evidence="1">NS2018</strain>
        <tissue evidence="1">Leaf</tissue>
    </source>
</reference>
<name>A0AA39VDN0_ACESA</name>
<dbReference type="AlphaFoldDB" id="A0AA39VDN0"/>
<accession>A0AA39VDN0</accession>
<organism evidence="1 2">
    <name type="scientific">Acer saccharum</name>
    <name type="common">Sugar maple</name>
    <dbReference type="NCBI Taxonomy" id="4024"/>
    <lineage>
        <taxon>Eukaryota</taxon>
        <taxon>Viridiplantae</taxon>
        <taxon>Streptophyta</taxon>
        <taxon>Embryophyta</taxon>
        <taxon>Tracheophyta</taxon>
        <taxon>Spermatophyta</taxon>
        <taxon>Magnoliopsida</taxon>
        <taxon>eudicotyledons</taxon>
        <taxon>Gunneridae</taxon>
        <taxon>Pentapetalae</taxon>
        <taxon>rosids</taxon>
        <taxon>malvids</taxon>
        <taxon>Sapindales</taxon>
        <taxon>Sapindaceae</taxon>
        <taxon>Hippocastanoideae</taxon>
        <taxon>Acereae</taxon>
        <taxon>Acer</taxon>
    </lineage>
</organism>
<proteinExistence type="predicted"/>
<sequence>MGGGCVVLGREGTGATTQALELGVAAKWEIPCKKKFGDTRSSKLSVTLRNSSASCIGQDQEPEVNIKVLLNLEEEITKVMEKRMAMGFYFNGRKEELMEIMTRRGEGNDNKFRDLVRRLVSKYKTRDP</sequence>
<gene>
    <name evidence="1" type="ORF">LWI29_016017</name>
</gene>
<dbReference type="EMBL" id="JAUESC010000386">
    <property type="protein sequence ID" value="KAK0576356.1"/>
    <property type="molecule type" value="Genomic_DNA"/>
</dbReference>
<evidence type="ECO:0000313" key="2">
    <source>
        <dbReference type="Proteomes" id="UP001168877"/>
    </source>
</evidence>
<evidence type="ECO:0000313" key="1">
    <source>
        <dbReference type="EMBL" id="KAK0576356.1"/>
    </source>
</evidence>
<protein>
    <submittedName>
        <fullName evidence="1">Uncharacterized protein</fullName>
    </submittedName>
</protein>
<dbReference type="Proteomes" id="UP001168877">
    <property type="component" value="Unassembled WGS sequence"/>
</dbReference>
<keyword evidence="2" id="KW-1185">Reference proteome</keyword>
<comment type="caution">
    <text evidence="1">The sequence shown here is derived from an EMBL/GenBank/DDBJ whole genome shotgun (WGS) entry which is preliminary data.</text>
</comment>
<reference evidence="1" key="1">
    <citation type="journal article" date="2022" name="Plant J.">
        <title>Strategies of tolerance reflected in two North American maple genomes.</title>
        <authorList>
            <person name="McEvoy S.L."/>
            <person name="Sezen U.U."/>
            <person name="Trouern-Trend A."/>
            <person name="McMahon S.M."/>
            <person name="Schaberg P.G."/>
            <person name="Yang J."/>
            <person name="Wegrzyn J.L."/>
            <person name="Swenson N.G."/>
        </authorList>
    </citation>
    <scope>NUCLEOTIDE SEQUENCE</scope>
    <source>
        <strain evidence="1">NS2018</strain>
    </source>
</reference>